<dbReference type="EMBL" id="UZAI01006320">
    <property type="protein sequence ID" value="VDO94853.1"/>
    <property type="molecule type" value="Genomic_DNA"/>
</dbReference>
<sequence>MGYPPESIFTSSDCKSFDNCSLVLLKICENSVAKFIFNGLCLLLLLLSGTIARPSRLLIFRSRKLSANIPPPIPPENCISFKFEDDNDS</sequence>
<keyword evidence="2" id="KW-1185">Reference proteome</keyword>
<dbReference type="AlphaFoldDB" id="A0A3P8AT51"/>
<accession>A0A3P8AT51</accession>
<evidence type="ECO:0000313" key="2">
    <source>
        <dbReference type="Proteomes" id="UP000277204"/>
    </source>
</evidence>
<reference evidence="1 2" key="1">
    <citation type="submission" date="2018-11" db="EMBL/GenBank/DDBJ databases">
        <authorList>
            <consortium name="Pathogen Informatics"/>
        </authorList>
    </citation>
    <scope>NUCLEOTIDE SEQUENCE [LARGE SCALE GENOMIC DNA]</scope>
    <source>
        <strain evidence="1 2">Zambia</strain>
    </source>
</reference>
<organism evidence="1 2">
    <name type="scientific">Schistosoma margrebowiei</name>
    <dbReference type="NCBI Taxonomy" id="48269"/>
    <lineage>
        <taxon>Eukaryota</taxon>
        <taxon>Metazoa</taxon>
        <taxon>Spiralia</taxon>
        <taxon>Lophotrochozoa</taxon>
        <taxon>Platyhelminthes</taxon>
        <taxon>Trematoda</taxon>
        <taxon>Digenea</taxon>
        <taxon>Strigeidida</taxon>
        <taxon>Schistosomatoidea</taxon>
        <taxon>Schistosomatidae</taxon>
        <taxon>Schistosoma</taxon>
    </lineage>
</organism>
<dbReference type="Proteomes" id="UP000277204">
    <property type="component" value="Unassembled WGS sequence"/>
</dbReference>
<evidence type="ECO:0000313" key="1">
    <source>
        <dbReference type="EMBL" id="VDO94853.1"/>
    </source>
</evidence>
<proteinExistence type="predicted"/>
<protein>
    <submittedName>
        <fullName evidence="1">Uncharacterized protein</fullName>
    </submittedName>
</protein>
<name>A0A3P8AT51_9TREM</name>
<gene>
    <name evidence="1" type="ORF">SMRZ_LOCUS11336</name>
</gene>